<dbReference type="PRINTS" id="PR01217">
    <property type="entry name" value="PRICHEXTENSN"/>
</dbReference>
<name>A0ABQ5RZ71_9CHLO</name>
<keyword evidence="2" id="KW-0472">Membrane</keyword>
<feature type="compositionally biased region" description="Pro residues" evidence="1">
    <location>
        <begin position="396"/>
        <end position="460"/>
    </location>
</feature>
<feature type="compositionally biased region" description="Pro residues" evidence="1">
    <location>
        <begin position="578"/>
        <end position="607"/>
    </location>
</feature>
<proteinExistence type="predicted"/>
<keyword evidence="4" id="KW-1185">Reference proteome</keyword>
<feature type="region of interest" description="Disordered" evidence="1">
    <location>
        <begin position="578"/>
        <end position="639"/>
    </location>
</feature>
<protein>
    <submittedName>
        <fullName evidence="3">Hydroxyproline-rich glycoprotein</fullName>
    </submittedName>
</protein>
<feature type="compositionally biased region" description="Basic residues" evidence="1">
    <location>
        <begin position="629"/>
        <end position="639"/>
    </location>
</feature>
<reference evidence="3 4" key="1">
    <citation type="journal article" date="2023" name="IScience">
        <title>Expanded male sex-determining region conserved during the evolution of homothallism in the green alga Volvox.</title>
        <authorList>
            <person name="Yamamoto K."/>
            <person name="Matsuzaki R."/>
            <person name="Mahakham W."/>
            <person name="Heman W."/>
            <person name="Sekimoto H."/>
            <person name="Kawachi M."/>
            <person name="Minakuchi Y."/>
            <person name="Toyoda A."/>
            <person name="Nozaki H."/>
        </authorList>
    </citation>
    <scope>NUCLEOTIDE SEQUENCE [LARGE SCALE GENOMIC DNA]</scope>
    <source>
        <strain evidence="3 4">NIES-4468</strain>
    </source>
</reference>
<feature type="compositionally biased region" description="Pro residues" evidence="1">
    <location>
        <begin position="614"/>
        <end position="628"/>
    </location>
</feature>
<evidence type="ECO:0000313" key="3">
    <source>
        <dbReference type="EMBL" id="GLI62922.1"/>
    </source>
</evidence>
<comment type="caution">
    <text evidence="3">The sequence shown here is derived from an EMBL/GenBank/DDBJ whole genome shotgun (WGS) entry which is preliminary data.</text>
</comment>
<evidence type="ECO:0000313" key="4">
    <source>
        <dbReference type="Proteomes" id="UP001165090"/>
    </source>
</evidence>
<accession>A0ABQ5RZ71</accession>
<sequence>MRPSRFVAQAMRFDTAGITATQLQAGEAPRRNASKRASKHIRPVAAILAFLVLAAPLATHAELVATITFYSVNGGFDNGDCDLLDSYLTGILIDKNVPINFVDPSAYRTNCTFTNYSGRVKSVLRYYPIFDSLNALENLIQFATALRDELLWRALFQLVLAGCSAEAFYTDPAVVTGLTANITVCTNNPTSTVLPPNAGALCTYFLSQQLCSPPPPPPVPSLPPGASPPIAPPSPPSPPLPSPPLPPSPPSPPRPPRPPFPPGAGPCIIITKAVRPANWTVTTSCNQLVNSMYSFYSFNAQLVPDRGFRCIDDGSTNGQMIVVGTAATPQDATLISDNFRRRQVIGATILALGGMKCNSAFQLEGTTCNIVVRYDSWMNPELFGCYPSPPPLPNPPNPPPLPPPSPSPPGPNPPPPPPRPPPPSPPPPSPIPPSPPPPSPPPPPRPSPPPPPSPSPPPEPTFLRIKITNPEFNAIYRMNCTALRAAVEVSIQATGQIILNDVSCNVSYLTGETLIRVQMMDPIAAAQAGYALQGFLTTIVTIGRLTCNSLIEESVSTSEFYLSMSCYGMPVLCCPKPPQPPPQPPPPPSPRPPRPPPRPPSPIPPLTPSAFSNSPPPPPPAKPPPPPPAKRRKPKAGSG</sequence>
<feature type="region of interest" description="Disordered" evidence="1">
    <location>
        <begin position="396"/>
        <end position="461"/>
    </location>
</feature>
<feature type="transmembrane region" description="Helical" evidence="2">
    <location>
        <begin position="40"/>
        <end position="58"/>
    </location>
</feature>
<organism evidence="3 4">
    <name type="scientific">Volvox africanus</name>
    <dbReference type="NCBI Taxonomy" id="51714"/>
    <lineage>
        <taxon>Eukaryota</taxon>
        <taxon>Viridiplantae</taxon>
        <taxon>Chlorophyta</taxon>
        <taxon>core chlorophytes</taxon>
        <taxon>Chlorophyceae</taxon>
        <taxon>CS clade</taxon>
        <taxon>Chlamydomonadales</taxon>
        <taxon>Volvocaceae</taxon>
        <taxon>Volvox</taxon>
    </lineage>
</organism>
<keyword evidence="2" id="KW-0812">Transmembrane</keyword>
<keyword evidence="2" id="KW-1133">Transmembrane helix</keyword>
<evidence type="ECO:0000256" key="2">
    <source>
        <dbReference type="SAM" id="Phobius"/>
    </source>
</evidence>
<dbReference type="EMBL" id="BSDZ01000014">
    <property type="protein sequence ID" value="GLI62922.1"/>
    <property type="molecule type" value="Genomic_DNA"/>
</dbReference>
<dbReference type="Proteomes" id="UP001165090">
    <property type="component" value="Unassembled WGS sequence"/>
</dbReference>
<feature type="region of interest" description="Disordered" evidence="1">
    <location>
        <begin position="215"/>
        <end position="262"/>
    </location>
</feature>
<evidence type="ECO:0000256" key="1">
    <source>
        <dbReference type="SAM" id="MobiDB-lite"/>
    </source>
</evidence>
<gene>
    <name evidence="3" type="primary">HPRG1</name>
    <name evidence="3" type="ORF">VaNZ11_005773</name>
</gene>